<dbReference type="InterPro" id="IPR004111">
    <property type="entry name" value="Repressor_TetR_C"/>
</dbReference>
<comment type="caution">
    <text evidence="4">The sequence shown here is derived from an EMBL/GenBank/DDBJ whole genome shotgun (WGS) entry which is preliminary data.</text>
</comment>
<sequence length="222" mass="24086">MSYWERVRPVRRARAVDIGEVARASVRLLDEGGLGVLTVRAVAAQIAVAPASLYSRVESVEDLFDLALDAALGEDAEVQRALDADVRDSRVRGVGAQESGVFEDLMLALYRHLVRHRWAPQILVRRAPRGPHYLRFSERMCVLLEKEGAVDPLGSAYTASNFVIGSAATAPMLSDERAAPIDADVAPLYARLHAGHRADPEVLVVQGLASLRRRASAGADRG</sequence>
<keyword evidence="2" id="KW-0804">Transcription</keyword>
<dbReference type="SUPFAM" id="SSF48498">
    <property type="entry name" value="Tetracyclin repressor-like, C-terminal domain"/>
    <property type="match status" value="1"/>
</dbReference>
<reference evidence="4 5" key="1">
    <citation type="submission" date="2023-09" db="EMBL/GenBank/DDBJ databases">
        <title>Description of three actinobacteria isolated from air of manufacturing shop in a pharmaceutical factory.</title>
        <authorList>
            <person name="Zhang D.-F."/>
        </authorList>
    </citation>
    <scope>NUCLEOTIDE SEQUENCE [LARGE SCALE GENOMIC DNA]</scope>
    <source>
        <strain evidence="4 5">LY-0111</strain>
    </source>
</reference>
<proteinExistence type="predicted"/>
<dbReference type="InterPro" id="IPR009057">
    <property type="entry name" value="Homeodomain-like_sf"/>
</dbReference>
<evidence type="ECO:0000313" key="4">
    <source>
        <dbReference type="EMBL" id="MDR8019439.1"/>
    </source>
</evidence>
<evidence type="ECO:0000313" key="5">
    <source>
        <dbReference type="Proteomes" id="UP001251870"/>
    </source>
</evidence>
<dbReference type="RefSeq" id="WP_310548430.1">
    <property type="nucleotide sequence ID" value="NZ_JAVKGR010000007.1"/>
</dbReference>
<gene>
    <name evidence="4" type="ORF">RIL96_07640</name>
</gene>
<name>A0ABU2DSH8_9MICC</name>
<organism evidence="4 5">
    <name type="scientific">Nesterenkonia aerolata</name>
    <dbReference type="NCBI Taxonomy" id="3074079"/>
    <lineage>
        <taxon>Bacteria</taxon>
        <taxon>Bacillati</taxon>
        <taxon>Actinomycetota</taxon>
        <taxon>Actinomycetes</taxon>
        <taxon>Micrococcales</taxon>
        <taxon>Micrococcaceae</taxon>
        <taxon>Nesterenkonia</taxon>
    </lineage>
</organism>
<dbReference type="EMBL" id="JAVKGR010000007">
    <property type="protein sequence ID" value="MDR8019439.1"/>
    <property type="molecule type" value="Genomic_DNA"/>
</dbReference>
<dbReference type="SUPFAM" id="SSF46689">
    <property type="entry name" value="Homeodomain-like"/>
    <property type="match status" value="1"/>
</dbReference>
<dbReference type="Pfam" id="PF02909">
    <property type="entry name" value="TetR_C_1"/>
    <property type="match status" value="1"/>
</dbReference>
<dbReference type="Gene3D" id="1.10.357.10">
    <property type="entry name" value="Tetracycline Repressor, domain 2"/>
    <property type="match status" value="1"/>
</dbReference>
<evidence type="ECO:0000259" key="3">
    <source>
        <dbReference type="Pfam" id="PF02909"/>
    </source>
</evidence>
<keyword evidence="1" id="KW-0805">Transcription regulation</keyword>
<evidence type="ECO:0000256" key="1">
    <source>
        <dbReference type="ARBA" id="ARBA00023015"/>
    </source>
</evidence>
<keyword evidence="5" id="KW-1185">Reference proteome</keyword>
<feature type="domain" description="Tetracycline repressor TetR C-terminal" evidence="3">
    <location>
        <begin position="108"/>
        <end position="168"/>
    </location>
</feature>
<dbReference type="Proteomes" id="UP001251870">
    <property type="component" value="Unassembled WGS sequence"/>
</dbReference>
<dbReference type="Gene3D" id="1.10.10.60">
    <property type="entry name" value="Homeodomain-like"/>
    <property type="match status" value="1"/>
</dbReference>
<evidence type="ECO:0000256" key="2">
    <source>
        <dbReference type="ARBA" id="ARBA00023163"/>
    </source>
</evidence>
<protein>
    <submittedName>
        <fullName evidence="4">TetR/AcrR family transcriptional regulator C-terminal domain-containing protein</fullName>
    </submittedName>
</protein>
<accession>A0ABU2DSH8</accession>
<dbReference type="InterPro" id="IPR036271">
    <property type="entry name" value="Tet_transcr_reg_TetR-rel_C_sf"/>
</dbReference>